<evidence type="ECO:0000259" key="6">
    <source>
        <dbReference type="Pfam" id="PF13581"/>
    </source>
</evidence>
<dbReference type="InterPro" id="IPR050482">
    <property type="entry name" value="Sensor_HK_TwoCompSys"/>
</dbReference>
<keyword evidence="4" id="KW-1133">Transmembrane helix</keyword>
<dbReference type="InterPro" id="IPR007168">
    <property type="entry name" value="Phageshock_PspC_N"/>
</dbReference>
<dbReference type="SUPFAM" id="SSF55874">
    <property type="entry name" value="ATPase domain of HSP90 chaperone/DNA topoisomerase II/histidine kinase"/>
    <property type="match status" value="1"/>
</dbReference>
<organism evidence="7 8">
    <name type="scientific">Corynebacterium occultum</name>
    <dbReference type="NCBI Taxonomy" id="2675219"/>
    <lineage>
        <taxon>Bacteria</taxon>
        <taxon>Bacillati</taxon>
        <taxon>Actinomycetota</taxon>
        <taxon>Actinomycetes</taxon>
        <taxon>Mycobacteriales</taxon>
        <taxon>Corynebacteriaceae</taxon>
        <taxon>Corynebacterium</taxon>
    </lineage>
</organism>
<gene>
    <name evidence="7" type="primary">nreB</name>
    <name evidence="7" type="ORF">COCCU_02765</name>
</gene>
<dbReference type="AlphaFoldDB" id="A0A6B8W3L0"/>
<evidence type="ECO:0000313" key="8">
    <source>
        <dbReference type="Proteomes" id="UP000424462"/>
    </source>
</evidence>
<keyword evidence="3" id="KW-0902">Two-component regulatory system</keyword>
<name>A0A6B8W3L0_9CORY</name>
<dbReference type="KEGG" id="cok:COCCU_02765"/>
<evidence type="ECO:0000256" key="1">
    <source>
        <dbReference type="ARBA" id="ARBA00022679"/>
    </source>
</evidence>
<keyword evidence="4" id="KW-0472">Membrane</keyword>
<dbReference type="InterPro" id="IPR036890">
    <property type="entry name" value="HATPase_C_sf"/>
</dbReference>
<dbReference type="PANTHER" id="PTHR24421:SF61">
    <property type="entry name" value="OXYGEN SENSOR HISTIDINE KINASE NREB"/>
    <property type="match status" value="1"/>
</dbReference>
<keyword evidence="4" id="KW-0812">Transmembrane</keyword>
<dbReference type="RefSeq" id="WP_156230103.1">
    <property type="nucleotide sequence ID" value="NZ_CP046455.1"/>
</dbReference>
<evidence type="ECO:0000256" key="2">
    <source>
        <dbReference type="ARBA" id="ARBA00022777"/>
    </source>
</evidence>
<sequence>MSLPQTPVPYGELRPGYYPRFTRPSQGRVVGGVAAGLSRHLRIDVTVVRVALIISALLSGMGLVFYALLWIASKPGETDVAPPKAERERITKPVLLLLVLLTLAGAGLSISYVTGAGGSTLIPLAVAATGALVAWQAYDRGFGSGRSLLTIGFGSVLVLAGIVVVVFNWEGSSFVTALLAVLLTLAGVAGLAVPVGLRLWDSLMQERAAKAAADERAEIASHLHDSVLQTLALIQKRAQDPAEVTRLARGQERELRQWLFDAPEKLNSTVFAAVETAAGEVEDIFGIRIAPVTVGTDQPLDEQTQAVVLAAREAMVNAAKHAGVESADVYAEILGGEMGIYVRDRGSGFDPAQVPEGRHGIRDSIRERVKRIGGSVKIRSTLGEGTEVAITLALS</sequence>
<dbReference type="EC" id="2.7.13.3" evidence="7"/>
<dbReference type="InterPro" id="IPR003594">
    <property type="entry name" value="HATPase_dom"/>
</dbReference>
<dbReference type="Proteomes" id="UP000424462">
    <property type="component" value="Chromosome"/>
</dbReference>
<feature type="transmembrane region" description="Helical" evidence="4">
    <location>
        <begin position="47"/>
        <end position="72"/>
    </location>
</feature>
<feature type="domain" description="Phage shock protein PspC N-terminal" evidence="5">
    <location>
        <begin position="20"/>
        <end position="72"/>
    </location>
</feature>
<proteinExistence type="predicted"/>
<dbReference type="Gene3D" id="3.30.565.10">
    <property type="entry name" value="Histidine kinase-like ATPase, C-terminal domain"/>
    <property type="match status" value="1"/>
</dbReference>
<keyword evidence="8" id="KW-1185">Reference proteome</keyword>
<dbReference type="Pfam" id="PF13581">
    <property type="entry name" value="HATPase_c_2"/>
    <property type="match status" value="1"/>
</dbReference>
<accession>A0A6B8W3L0</accession>
<dbReference type="GO" id="GO:0004673">
    <property type="term" value="F:protein histidine kinase activity"/>
    <property type="evidence" value="ECO:0007669"/>
    <property type="project" value="UniProtKB-EC"/>
</dbReference>
<feature type="transmembrane region" description="Helical" evidence="4">
    <location>
        <begin position="175"/>
        <end position="197"/>
    </location>
</feature>
<dbReference type="EMBL" id="CP046455">
    <property type="protein sequence ID" value="QGU06507.1"/>
    <property type="molecule type" value="Genomic_DNA"/>
</dbReference>
<dbReference type="PANTHER" id="PTHR24421">
    <property type="entry name" value="NITRATE/NITRITE SENSOR PROTEIN NARX-RELATED"/>
    <property type="match status" value="1"/>
</dbReference>
<feature type="transmembrane region" description="Helical" evidence="4">
    <location>
        <begin position="120"/>
        <end position="138"/>
    </location>
</feature>
<evidence type="ECO:0000259" key="5">
    <source>
        <dbReference type="Pfam" id="PF04024"/>
    </source>
</evidence>
<evidence type="ECO:0000256" key="3">
    <source>
        <dbReference type="ARBA" id="ARBA00023012"/>
    </source>
</evidence>
<feature type="transmembrane region" description="Helical" evidence="4">
    <location>
        <begin position="93"/>
        <end position="114"/>
    </location>
</feature>
<keyword evidence="1 7" id="KW-0808">Transferase</keyword>
<keyword evidence="2 7" id="KW-0418">Kinase</keyword>
<dbReference type="CDD" id="cd16917">
    <property type="entry name" value="HATPase_UhpB-NarQ-NarX-like"/>
    <property type="match status" value="1"/>
</dbReference>
<reference evidence="7 8" key="1">
    <citation type="submission" date="2019-11" db="EMBL/GenBank/DDBJ databases">
        <title>Complete genome sequence of Corynebacterium kalinowskii 1959, a novel Corynebacterium species isolated from soil of a small paddock in Vilsendorf, Germany.</title>
        <authorList>
            <person name="Schaffert L."/>
            <person name="Ruwe M."/>
            <person name="Milse J."/>
            <person name="Hanuschka K."/>
            <person name="Ortseifen V."/>
            <person name="Droste J."/>
            <person name="Brandt D."/>
            <person name="Schlueter L."/>
            <person name="Kutter Y."/>
            <person name="Vinke S."/>
            <person name="Viehoefer P."/>
            <person name="Jacob L."/>
            <person name="Luebke N.-C."/>
            <person name="Schulte-Berndt E."/>
            <person name="Hain C."/>
            <person name="Linder M."/>
            <person name="Schmidt P."/>
            <person name="Wollenschlaeger L."/>
            <person name="Luttermann T."/>
            <person name="Thieme E."/>
            <person name="Hassa J."/>
            <person name="Haak M."/>
            <person name="Wittchen M."/>
            <person name="Mentz A."/>
            <person name="Persicke M."/>
            <person name="Busche T."/>
            <person name="Ruckert C."/>
        </authorList>
    </citation>
    <scope>NUCLEOTIDE SEQUENCE [LARGE SCALE GENOMIC DNA]</scope>
    <source>
        <strain evidence="7 8">2039</strain>
    </source>
</reference>
<evidence type="ECO:0000256" key="4">
    <source>
        <dbReference type="SAM" id="Phobius"/>
    </source>
</evidence>
<dbReference type="GO" id="GO:0000160">
    <property type="term" value="P:phosphorelay signal transduction system"/>
    <property type="evidence" value="ECO:0007669"/>
    <property type="project" value="UniProtKB-KW"/>
</dbReference>
<evidence type="ECO:0000313" key="7">
    <source>
        <dbReference type="EMBL" id="QGU06507.1"/>
    </source>
</evidence>
<feature type="transmembrane region" description="Helical" evidence="4">
    <location>
        <begin position="150"/>
        <end position="169"/>
    </location>
</feature>
<dbReference type="Pfam" id="PF04024">
    <property type="entry name" value="PspC"/>
    <property type="match status" value="1"/>
</dbReference>
<protein>
    <submittedName>
        <fullName evidence="7">Oxygen sensor histidine kinase NreB</fullName>
        <ecNumber evidence="7">2.7.13.3</ecNumber>
    </submittedName>
</protein>
<feature type="domain" description="Histidine kinase/HSP90-like ATPase" evidence="6">
    <location>
        <begin position="301"/>
        <end position="359"/>
    </location>
</feature>